<evidence type="ECO:0000313" key="3">
    <source>
        <dbReference type="Proteomes" id="UP000094960"/>
    </source>
</evidence>
<dbReference type="AlphaFoldDB" id="A0A1D7YM88"/>
<evidence type="ECO:0000256" key="1">
    <source>
        <dbReference type="SAM" id="MobiDB-lite"/>
    </source>
</evidence>
<sequence>MPLAAECRAYERTVDARRAEALAPAVTAVDTLLAGGLPKATYPVRHGEPPQQRLRTGLLLGGANCPALTEADAMRRVLGRGRFAQRLDRFPPAPRSGAPGPLPETPVVSDHADSQIGHLLGLTVSRAA</sequence>
<keyword evidence="3" id="KW-1185">Reference proteome</keyword>
<dbReference type="InterPro" id="IPR021365">
    <property type="entry name" value="DUF2891"/>
</dbReference>
<dbReference type="RefSeq" id="WP_069783009.1">
    <property type="nucleotide sequence ID" value="NZ_CP017248.1"/>
</dbReference>
<dbReference type="Pfam" id="PF11199">
    <property type="entry name" value="DUF2891"/>
    <property type="match status" value="1"/>
</dbReference>
<reference evidence="3" key="1">
    <citation type="submission" date="2016-09" db="EMBL/GenBank/DDBJ databases">
        <title>Streptomyces puniciscabiei strain:TW1S1 Genome sequencing and assembly.</title>
        <authorList>
            <person name="Kim M.-K."/>
            <person name="Kim S.B."/>
        </authorList>
    </citation>
    <scope>NUCLEOTIDE SEQUENCE [LARGE SCALE GENOMIC DNA]</scope>
    <source>
        <strain evidence="3">TW1S1</strain>
    </source>
</reference>
<protein>
    <submittedName>
        <fullName evidence="2">Uncharacterized protein</fullName>
    </submittedName>
</protein>
<gene>
    <name evidence="2" type="ORF">BFF78_40425</name>
</gene>
<organism evidence="2 3">
    <name type="scientific">Streptomyces fodineus</name>
    <dbReference type="NCBI Taxonomy" id="1904616"/>
    <lineage>
        <taxon>Bacteria</taxon>
        <taxon>Bacillati</taxon>
        <taxon>Actinomycetota</taxon>
        <taxon>Actinomycetes</taxon>
        <taxon>Kitasatosporales</taxon>
        <taxon>Streptomycetaceae</taxon>
        <taxon>Streptomyces</taxon>
    </lineage>
</organism>
<dbReference type="Proteomes" id="UP000094960">
    <property type="component" value="Chromosome"/>
</dbReference>
<feature type="region of interest" description="Disordered" evidence="1">
    <location>
        <begin position="85"/>
        <end position="109"/>
    </location>
</feature>
<proteinExistence type="predicted"/>
<evidence type="ECO:0000313" key="2">
    <source>
        <dbReference type="EMBL" id="AOR36499.1"/>
    </source>
</evidence>
<dbReference type="KEGG" id="spun:BFF78_40425"/>
<name>A0A1D7YM88_9ACTN</name>
<accession>A0A1D7YM88</accession>
<dbReference type="EMBL" id="CP017248">
    <property type="protein sequence ID" value="AOR36499.1"/>
    <property type="molecule type" value="Genomic_DNA"/>
</dbReference>